<dbReference type="CDD" id="cd03293">
    <property type="entry name" value="ABC_NrtD_SsuB_transporters"/>
    <property type="match status" value="1"/>
</dbReference>
<keyword evidence="2" id="KW-0547">Nucleotide-binding</keyword>
<sequence>MMNWIRERRAGYGLHAVGVDEAPTLRVEQVTKQYAGHTAKAPVQVLAPVDLTLEPGSFTTILGPSGCGKSTLLQIMAGLVAPTDGTISLDGRAVQGPQPELLYLFQQYSLSLFPWRTVLQNVAFGVESRGRRSAETLDECRSLIERVGLKGYEGHYPWQLSGGMQQRVAIARALVARPKILLMDEPFSAVDALTREELQDELLGIWQEYDLTIVFVTHDFEEAIYLSQEIVVLKAHPGAIVEKRAVPIAYPRNQLHTRASEAYLALRHDLHELIFSLKKKPGAGVPVGAP</sequence>
<evidence type="ECO:0000256" key="2">
    <source>
        <dbReference type="ARBA" id="ARBA00022741"/>
    </source>
</evidence>
<evidence type="ECO:0000313" key="6">
    <source>
        <dbReference type="Proteomes" id="UP000283832"/>
    </source>
</evidence>
<evidence type="ECO:0000256" key="3">
    <source>
        <dbReference type="ARBA" id="ARBA00022840"/>
    </source>
</evidence>
<dbReference type="Pfam" id="PF00005">
    <property type="entry name" value="ABC_tran"/>
    <property type="match status" value="1"/>
</dbReference>
<dbReference type="SMART" id="SM00382">
    <property type="entry name" value="AAA"/>
    <property type="match status" value="1"/>
</dbReference>
<dbReference type="AlphaFoldDB" id="A0A418MYC5"/>
<dbReference type="InterPro" id="IPR017871">
    <property type="entry name" value="ABC_transporter-like_CS"/>
</dbReference>
<dbReference type="InterPro" id="IPR003593">
    <property type="entry name" value="AAA+_ATPase"/>
</dbReference>
<dbReference type="Proteomes" id="UP000283832">
    <property type="component" value="Unassembled WGS sequence"/>
</dbReference>
<keyword evidence="6" id="KW-1185">Reference proteome</keyword>
<dbReference type="PROSITE" id="PS00211">
    <property type="entry name" value="ABC_TRANSPORTER_1"/>
    <property type="match status" value="1"/>
</dbReference>
<dbReference type="InterPro" id="IPR050166">
    <property type="entry name" value="ABC_transporter_ATP-bind"/>
</dbReference>
<accession>A0A418MYC5</accession>
<evidence type="ECO:0000259" key="4">
    <source>
        <dbReference type="PROSITE" id="PS50893"/>
    </source>
</evidence>
<keyword evidence="1" id="KW-0813">Transport</keyword>
<dbReference type="Gene3D" id="3.40.50.300">
    <property type="entry name" value="P-loop containing nucleotide triphosphate hydrolases"/>
    <property type="match status" value="1"/>
</dbReference>
<dbReference type="EMBL" id="QXEC01000004">
    <property type="protein sequence ID" value="RIV40024.1"/>
    <property type="molecule type" value="Genomic_DNA"/>
</dbReference>
<gene>
    <name evidence="5" type="ORF">D2L64_06795</name>
</gene>
<proteinExistence type="predicted"/>
<dbReference type="InterPro" id="IPR027417">
    <property type="entry name" value="P-loop_NTPase"/>
</dbReference>
<dbReference type="PANTHER" id="PTHR42788">
    <property type="entry name" value="TAURINE IMPORT ATP-BINDING PROTEIN-RELATED"/>
    <property type="match status" value="1"/>
</dbReference>
<reference evidence="5 6" key="1">
    <citation type="submission" date="2018-08" db="EMBL/GenBank/DDBJ databases">
        <title>Jishengella sp. nov., isolated from a root of Azadirachta indica A. Juss. var. siamensis Valenton.</title>
        <authorList>
            <person name="Kuncharoen N."/>
            <person name="Tanasupawat S."/>
            <person name="Kudo T."/>
            <person name="Ohkuma M."/>
        </authorList>
    </citation>
    <scope>NUCLEOTIDE SEQUENCE [LARGE SCALE GENOMIC DNA]</scope>
    <source>
        <strain evidence="5 6">AZ1-13</strain>
    </source>
</reference>
<name>A0A418MYC5_9ACTN</name>
<dbReference type="GO" id="GO:0005524">
    <property type="term" value="F:ATP binding"/>
    <property type="evidence" value="ECO:0007669"/>
    <property type="project" value="UniProtKB-KW"/>
</dbReference>
<protein>
    <submittedName>
        <fullName evidence="5">ABC transporter ATP-binding protein</fullName>
    </submittedName>
</protein>
<dbReference type="SUPFAM" id="SSF52540">
    <property type="entry name" value="P-loop containing nucleoside triphosphate hydrolases"/>
    <property type="match status" value="1"/>
</dbReference>
<dbReference type="InterPro" id="IPR003439">
    <property type="entry name" value="ABC_transporter-like_ATP-bd"/>
</dbReference>
<organism evidence="5 6">
    <name type="scientific">Micromonospora radicis</name>
    <dbReference type="NCBI Taxonomy" id="1894971"/>
    <lineage>
        <taxon>Bacteria</taxon>
        <taxon>Bacillati</taxon>
        <taxon>Actinomycetota</taxon>
        <taxon>Actinomycetes</taxon>
        <taxon>Micromonosporales</taxon>
        <taxon>Micromonosporaceae</taxon>
        <taxon>Micromonospora</taxon>
    </lineage>
</organism>
<dbReference type="GO" id="GO:0016887">
    <property type="term" value="F:ATP hydrolysis activity"/>
    <property type="evidence" value="ECO:0007669"/>
    <property type="project" value="InterPro"/>
</dbReference>
<dbReference type="PANTHER" id="PTHR42788:SF13">
    <property type="entry name" value="ALIPHATIC SULFONATES IMPORT ATP-BINDING PROTEIN SSUB"/>
    <property type="match status" value="1"/>
</dbReference>
<evidence type="ECO:0000313" key="5">
    <source>
        <dbReference type="EMBL" id="RIV40024.1"/>
    </source>
</evidence>
<comment type="caution">
    <text evidence="5">The sequence shown here is derived from an EMBL/GenBank/DDBJ whole genome shotgun (WGS) entry which is preliminary data.</text>
</comment>
<dbReference type="PROSITE" id="PS50893">
    <property type="entry name" value="ABC_TRANSPORTER_2"/>
    <property type="match status" value="1"/>
</dbReference>
<keyword evidence="3 5" id="KW-0067">ATP-binding</keyword>
<feature type="domain" description="ABC transporter" evidence="4">
    <location>
        <begin position="25"/>
        <end position="262"/>
    </location>
</feature>
<evidence type="ECO:0000256" key="1">
    <source>
        <dbReference type="ARBA" id="ARBA00022448"/>
    </source>
</evidence>